<dbReference type="InterPro" id="IPR053926">
    <property type="entry name" value="RecX_HTH_1st"/>
</dbReference>
<evidence type="ECO:0000256" key="6">
    <source>
        <dbReference type="SAM" id="MobiDB-lite"/>
    </source>
</evidence>
<accession>A0ABQ1Y9S3</accession>
<name>A0ABQ1Y9S3_9BACL</name>
<dbReference type="InterPro" id="IPR036388">
    <property type="entry name" value="WH-like_DNA-bd_sf"/>
</dbReference>
<dbReference type="EMBL" id="BMFT01000001">
    <property type="protein sequence ID" value="GGH18078.1"/>
    <property type="molecule type" value="Genomic_DNA"/>
</dbReference>
<comment type="subcellular location">
    <subcellularLocation>
        <location evidence="1 5">Cytoplasm</location>
    </subcellularLocation>
</comment>
<dbReference type="PANTHER" id="PTHR33602:SF1">
    <property type="entry name" value="REGULATORY PROTEIN RECX FAMILY PROTEIN"/>
    <property type="match status" value="1"/>
</dbReference>
<dbReference type="Proteomes" id="UP000659344">
    <property type="component" value="Unassembled WGS sequence"/>
</dbReference>
<dbReference type="Pfam" id="PF21981">
    <property type="entry name" value="RecX_HTH3"/>
    <property type="match status" value="1"/>
</dbReference>
<proteinExistence type="inferred from homology"/>
<evidence type="ECO:0000313" key="11">
    <source>
        <dbReference type="Proteomes" id="UP000659344"/>
    </source>
</evidence>
<evidence type="ECO:0000259" key="9">
    <source>
        <dbReference type="Pfam" id="PF21982"/>
    </source>
</evidence>
<protein>
    <recommendedName>
        <fullName evidence="3 5">Regulatory protein RecX</fullName>
    </recommendedName>
</protein>
<keyword evidence="11" id="KW-1185">Reference proteome</keyword>
<comment type="similarity">
    <text evidence="2 5">Belongs to the RecX family.</text>
</comment>
<dbReference type="Pfam" id="PF02631">
    <property type="entry name" value="RecX_HTH2"/>
    <property type="match status" value="1"/>
</dbReference>
<reference evidence="11" key="1">
    <citation type="journal article" date="2019" name="Int. J. Syst. Evol. Microbiol.">
        <title>The Global Catalogue of Microorganisms (GCM) 10K type strain sequencing project: providing services to taxonomists for standard genome sequencing and annotation.</title>
        <authorList>
            <consortium name="The Broad Institute Genomics Platform"/>
            <consortium name="The Broad Institute Genome Sequencing Center for Infectious Disease"/>
            <person name="Wu L."/>
            <person name="Ma J."/>
        </authorList>
    </citation>
    <scope>NUCLEOTIDE SEQUENCE [LARGE SCALE GENOMIC DNA]</scope>
    <source>
        <strain evidence="11">CGMCC 1.12769</strain>
    </source>
</reference>
<feature type="domain" description="RecX first three-helical" evidence="9">
    <location>
        <begin position="119"/>
        <end position="157"/>
    </location>
</feature>
<dbReference type="InterPro" id="IPR053925">
    <property type="entry name" value="RecX_HTH_3rd"/>
</dbReference>
<feature type="compositionally biased region" description="Basic and acidic residues" evidence="6">
    <location>
        <begin position="1"/>
        <end position="26"/>
    </location>
</feature>
<dbReference type="Gene3D" id="1.10.10.10">
    <property type="entry name" value="Winged helix-like DNA-binding domain superfamily/Winged helix DNA-binding domain"/>
    <property type="match status" value="3"/>
</dbReference>
<dbReference type="InterPro" id="IPR003783">
    <property type="entry name" value="Regulatory_RecX"/>
</dbReference>
<evidence type="ECO:0000256" key="1">
    <source>
        <dbReference type="ARBA" id="ARBA00004496"/>
    </source>
</evidence>
<feature type="domain" description="RecX second three-helical" evidence="7">
    <location>
        <begin position="164"/>
        <end position="205"/>
    </location>
</feature>
<comment type="function">
    <text evidence="5">Modulates RecA activity.</text>
</comment>
<dbReference type="Pfam" id="PF21982">
    <property type="entry name" value="RecX_HTH1"/>
    <property type="match status" value="1"/>
</dbReference>
<evidence type="ECO:0000256" key="4">
    <source>
        <dbReference type="ARBA" id="ARBA00022490"/>
    </source>
</evidence>
<evidence type="ECO:0000256" key="3">
    <source>
        <dbReference type="ARBA" id="ARBA00018111"/>
    </source>
</evidence>
<sequence>MDHRYESWEKRGRQDRTRAGGGRENEVVDISDESSWGQGSENPKQEESGLSTFPENIDLTITSVQLLKRPKFRYRIFFGPYALDVHEDVMIRYRMIQGAIFTKNDLEEIVSADERQRGYADALLYLSRKPRTAHEISLRLAEKGWSPETIKEVIERLASEGFIDDAAYALEWAGQRVKNRGKGKLWVRHELRQKGVSKPLIEEALNEVSEEDEFDSALQLGAKKWRATKGETLDRKRKTGAFLMRRGYSGGLVSKVISELCLRDGVDGLEDWEDL</sequence>
<evidence type="ECO:0000259" key="8">
    <source>
        <dbReference type="Pfam" id="PF21981"/>
    </source>
</evidence>
<comment type="caution">
    <text evidence="10">The sequence shown here is derived from an EMBL/GenBank/DDBJ whole genome shotgun (WGS) entry which is preliminary data.</text>
</comment>
<dbReference type="RefSeq" id="WP_188537079.1">
    <property type="nucleotide sequence ID" value="NZ_BMFT01000001.1"/>
</dbReference>
<evidence type="ECO:0000259" key="7">
    <source>
        <dbReference type="Pfam" id="PF02631"/>
    </source>
</evidence>
<feature type="domain" description="RecX third three-helical" evidence="8">
    <location>
        <begin position="211"/>
        <end position="257"/>
    </location>
</feature>
<feature type="region of interest" description="Disordered" evidence="6">
    <location>
        <begin position="1"/>
        <end position="51"/>
    </location>
</feature>
<dbReference type="PANTHER" id="PTHR33602">
    <property type="entry name" value="REGULATORY PROTEIN RECX FAMILY PROTEIN"/>
    <property type="match status" value="1"/>
</dbReference>
<dbReference type="InterPro" id="IPR053924">
    <property type="entry name" value="RecX_HTH_2nd"/>
</dbReference>
<keyword evidence="4 5" id="KW-0963">Cytoplasm</keyword>
<organism evidence="10 11">
    <name type="scientific">Paenibacillus segetis</name>
    <dbReference type="NCBI Taxonomy" id="1325360"/>
    <lineage>
        <taxon>Bacteria</taxon>
        <taxon>Bacillati</taxon>
        <taxon>Bacillota</taxon>
        <taxon>Bacilli</taxon>
        <taxon>Bacillales</taxon>
        <taxon>Paenibacillaceae</taxon>
        <taxon>Paenibacillus</taxon>
    </lineage>
</organism>
<gene>
    <name evidence="5" type="primary">recX</name>
    <name evidence="10" type="ORF">GCM10008013_13790</name>
</gene>
<evidence type="ECO:0000313" key="10">
    <source>
        <dbReference type="EMBL" id="GGH18078.1"/>
    </source>
</evidence>
<dbReference type="HAMAP" id="MF_01114">
    <property type="entry name" value="RecX"/>
    <property type="match status" value="1"/>
</dbReference>
<evidence type="ECO:0000256" key="5">
    <source>
        <dbReference type="HAMAP-Rule" id="MF_01114"/>
    </source>
</evidence>
<feature type="compositionally biased region" description="Polar residues" evidence="6">
    <location>
        <begin position="33"/>
        <end position="51"/>
    </location>
</feature>
<evidence type="ECO:0000256" key="2">
    <source>
        <dbReference type="ARBA" id="ARBA00009695"/>
    </source>
</evidence>